<dbReference type="RefSeq" id="WP_133321254.1">
    <property type="nucleotide sequence ID" value="NZ_SMTF01000003.1"/>
</dbReference>
<feature type="region of interest" description="Disordered" evidence="1">
    <location>
        <begin position="101"/>
        <end position="122"/>
    </location>
</feature>
<proteinExistence type="predicted"/>
<protein>
    <submittedName>
        <fullName evidence="2">Uncharacterized protein</fullName>
    </submittedName>
</protein>
<sequence length="122" mass="12849">MAASQSSRAADPFALRNLWLAGLGLAGIARRASGRVARGAIDGACRLRSDTVGLATDTRDVARGIALTIAERAQPLAAARIARAKGALNAVLAQAACLTPRRVPTEGRRRRQPVRKRKASAR</sequence>
<organism evidence="2 3">
    <name type="scientific">Luteimonas aestuarii</name>
    <dbReference type="NCBI Taxonomy" id="453837"/>
    <lineage>
        <taxon>Bacteria</taxon>
        <taxon>Pseudomonadati</taxon>
        <taxon>Pseudomonadota</taxon>
        <taxon>Gammaproteobacteria</taxon>
        <taxon>Lysobacterales</taxon>
        <taxon>Lysobacteraceae</taxon>
        <taxon>Luteimonas</taxon>
    </lineage>
</organism>
<name>A0A4R5TYI2_9GAMM</name>
<feature type="compositionally biased region" description="Basic residues" evidence="1">
    <location>
        <begin position="108"/>
        <end position="122"/>
    </location>
</feature>
<evidence type="ECO:0000313" key="2">
    <source>
        <dbReference type="EMBL" id="TDK26221.1"/>
    </source>
</evidence>
<gene>
    <name evidence="2" type="ORF">E2F46_06385</name>
</gene>
<accession>A0A4R5TYI2</accession>
<evidence type="ECO:0000256" key="1">
    <source>
        <dbReference type="SAM" id="MobiDB-lite"/>
    </source>
</evidence>
<dbReference type="AlphaFoldDB" id="A0A4R5TYI2"/>
<dbReference type="Proteomes" id="UP000294796">
    <property type="component" value="Unassembled WGS sequence"/>
</dbReference>
<comment type="caution">
    <text evidence="2">The sequence shown here is derived from an EMBL/GenBank/DDBJ whole genome shotgun (WGS) entry which is preliminary data.</text>
</comment>
<keyword evidence="3" id="KW-1185">Reference proteome</keyword>
<dbReference type="EMBL" id="SMTF01000003">
    <property type="protein sequence ID" value="TDK26221.1"/>
    <property type="molecule type" value="Genomic_DNA"/>
</dbReference>
<evidence type="ECO:0000313" key="3">
    <source>
        <dbReference type="Proteomes" id="UP000294796"/>
    </source>
</evidence>
<reference evidence="2 3" key="1">
    <citation type="submission" date="2019-03" db="EMBL/GenBank/DDBJ databases">
        <title>Luteimonas zhaokaii sp.nov., isolated from the rectal contents of Plateau pika in Yushu, Qinghai Province, China.</title>
        <authorList>
            <person name="Zhang G."/>
        </authorList>
    </citation>
    <scope>NUCLEOTIDE SEQUENCE [LARGE SCALE GENOMIC DNA]</scope>
    <source>
        <strain evidence="2 3">B9</strain>
    </source>
</reference>